<protein>
    <submittedName>
        <fullName evidence="7">Cysteine-rich protein 1</fullName>
    </submittedName>
</protein>
<accession>A0A9Q0S9I1</accession>
<dbReference type="PROSITE" id="PS00478">
    <property type="entry name" value="LIM_DOMAIN_1"/>
    <property type="match status" value="1"/>
</dbReference>
<dbReference type="SMART" id="SM00132">
    <property type="entry name" value="LIM"/>
    <property type="match status" value="1"/>
</dbReference>
<dbReference type="PROSITE" id="PS50023">
    <property type="entry name" value="LIM_DOMAIN_2"/>
    <property type="match status" value="1"/>
</dbReference>
<proteinExistence type="predicted"/>
<dbReference type="FunFam" id="2.10.110.10:FF:000025">
    <property type="entry name" value="Cysteine-rich protein 2"/>
    <property type="match status" value="1"/>
</dbReference>
<evidence type="ECO:0000256" key="4">
    <source>
        <dbReference type="ARBA" id="ARBA00023038"/>
    </source>
</evidence>
<sequence length="78" mass="8654">MPNCPKCDKPVYFAERKTSCGKDWHSACLRCERCSKTLTPGGHAVREDKPYCHTPCYATLFGPSGFGAGGNSYKYDKK</sequence>
<organism evidence="7 8">
    <name type="scientific">Pseudolycoriella hygida</name>
    <dbReference type="NCBI Taxonomy" id="35572"/>
    <lineage>
        <taxon>Eukaryota</taxon>
        <taxon>Metazoa</taxon>
        <taxon>Ecdysozoa</taxon>
        <taxon>Arthropoda</taxon>
        <taxon>Hexapoda</taxon>
        <taxon>Insecta</taxon>
        <taxon>Pterygota</taxon>
        <taxon>Neoptera</taxon>
        <taxon>Endopterygota</taxon>
        <taxon>Diptera</taxon>
        <taxon>Nematocera</taxon>
        <taxon>Sciaroidea</taxon>
        <taxon>Sciaridae</taxon>
        <taxon>Pseudolycoriella</taxon>
    </lineage>
</organism>
<dbReference type="GO" id="GO:0008270">
    <property type="term" value="F:zinc ion binding"/>
    <property type="evidence" value="ECO:0007669"/>
    <property type="project" value="TreeGrafter"/>
</dbReference>
<reference evidence="7" key="1">
    <citation type="submission" date="2022-07" db="EMBL/GenBank/DDBJ databases">
        <authorList>
            <person name="Trinca V."/>
            <person name="Uliana J.V.C."/>
            <person name="Torres T.T."/>
            <person name="Ward R.J."/>
            <person name="Monesi N."/>
        </authorList>
    </citation>
    <scope>NUCLEOTIDE SEQUENCE</scope>
    <source>
        <strain evidence="7">HSMRA1968</strain>
        <tissue evidence="7">Whole embryos</tissue>
    </source>
</reference>
<evidence type="ECO:0000259" key="6">
    <source>
        <dbReference type="PROSITE" id="PS50023"/>
    </source>
</evidence>
<evidence type="ECO:0000313" key="8">
    <source>
        <dbReference type="Proteomes" id="UP001151699"/>
    </source>
</evidence>
<evidence type="ECO:0000256" key="5">
    <source>
        <dbReference type="PROSITE-ProRule" id="PRU00125"/>
    </source>
</evidence>
<dbReference type="AlphaFoldDB" id="A0A9Q0S9I1"/>
<feature type="domain" description="LIM zinc-binding" evidence="6">
    <location>
        <begin position="2"/>
        <end position="63"/>
    </location>
</feature>
<keyword evidence="3 5" id="KW-0862">Zinc</keyword>
<dbReference type="PANTHER" id="PTHR46074:SF3">
    <property type="entry name" value="CYSTEINE-RICH PROTEIN 1"/>
    <property type="match status" value="1"/>
</dbReference>
<dbReference type="GO" id="GO:0008630">
    <property type="term" value="P:intrinsic apoptotic signaling pathway in response to DNA damage"/>
    <property type="evidence" value="ECO:0007669"/>
    <property type="project" value="TreeGrafter"/>
</dbReference>
<dbReference type="SUPFAM" id="SSF57716">
    <property type="entry name" value="Glucocorticoid receptor-like (DNA-binding domain)"/>
    <property type="match status" value="2"/>
</dbReference>
<name>A0A9Q0S9I1_9DIPT</name>
<evidence type="ECO:0000256" key="2">
    <source>
        <dbReference type="ARBA" id="ARBA00022737"/>
    </source>
</evidence>
<keyword evidence="4 5" id="KW-0440">LIM domain</keyword>
<comment type="caution">
    <text evidence="7">The sequence shown here is derived from an EMBL/GenBank/DDBJ whole genome shotgun (WGS) entry which is preliminary data.</text>
</comment>
<dbReference type="PANTHER" id="PTHR46074">
    <property type="entry name" value="CYSTEINE-RICH PROTEIN CRIP FAMILY MEMBER"/>
    <property type="match status" value="1"/>
</dbReference>
<evidence type="ECO:0000256" key="3">
    <source>
        <dbReference type="ARBA" id="ARBA00022833"/>
    </source>
</evidence>
<evidence type="ECO:0000313" key="7">
    <source>
        <dbReference type="EMBL" id="KAJ6648395.1"/>
    </source>
</evidence>
<dbReference type="InterPro" id="IPR001781">
    <property type="entry name" value="Znf_LIM"/>
</dbReference>
<dbReference type="Pfam" id="PF00412">
    <property type="entry name" value="LIM"/>
    <property type="match status" value="1"/>
</dbReference>
<dbReference type="Proteomes" id="UP001151699">
    <property type="component" value="Chromosome A"/>
</dbReference>
<dbReference type="EMBL" id="WJQU01000001">
    <property type="protein sequence ID" value="KAJ6648395.1"/>
    <property type="molecule type" value="Genomic_DNA"/>
</dbReference>
<dbReference type="CDD" id="cd09401">
    <property type="entry name" value="LIM_TLP_like"/>
    <property type="match status" value="1"/>
</dbReference>
<gene>
    <name evidence="7" type="primary">Crip1</name>
    <name evidence="7" type="ORF">Bhyg_03623</name>
</gene>
<keyword evidence="8" id="KW-1185">Reference proteome</keyword>
<dbReference type="GO" id="GO:0010468">
    <property type="term" value="P:regulation of gene expression"/>
    <property type="evidence" value="ECO:0007669"/>
    <property type="project" value="TreeGrafter"/>
</dbReference>
<dbReference type="Gene3D" id="2.10.110.10">
    <property type="entry name" value="Cysteine Rich Protein"/>
    <property type="match status" value="1"/>
</dbReference>
<dbReference type="OrthoDB" id="25654at2759"/>
<keyword evidence="1 5" id="KW-0479">Metal-binding</keyword>
<keyword evidence="2" id="KW-0677">Repeat</keyword>
<evidence type="ECO:0000256" key="1">
    <source>
        <dbReference type="ARBA" id="ARBA00022723"/>
    </source>
</evidence>